<dbReference type="HAMAP" id="MF_00801">
    <property type="entry name" value="Endonuclease_5"/>
    <property type="match status" value="1"/>
</dbReference>
<keyword evidence="2 6" id="KW-0963">Cytoplasm</keyword>
<dbReference type="PANTHER" id="PTHR28511">
    <property type="entry name" value="ENDONUCLEASE V"/>
    <property type="match status" value="1"/>
</dbReference>
<accession>A0ABM9HE37</accession>
<proteinExistence type="inferred from homology"/>
<evidence type="ECO:0000313" key="9">
    <source>
        <dbReference type="Proteomes" id="UP001157733"/>
    </source>
</evidence>
<dbReference type="InterPro" id="IPR007581">
    <property type="entry name" value="Endonuclease-V"/>
</dbReference>
<comment type="similarity">
    <text evidence="6">Belongs to the endonuclease V family.</text>
</comment>
<keyword evidence="4 6" id="KW-0255">Endonuclease</keyword>
<dbReference type="PANTHER" id="PTHR28511:SF1">
    <property type="entry name" value="ENDONUCLEASE V"/>
    <property type="match status" value="1"/>
</dbReference>
<evidence type="ECO:0000256" key="3">
    <source>
        <dbReference type="ARBA" id="ARBA00022722"/>
    </source>
</evidence>
<feature type="site" description="Interaction with target DNA" evidence="6">
    <location>
        <position position="82"/>
    </location>
</feature>
<comment type="catalytic activity">
    <reaction evidence="6">
        <text>Endonucleolytic cleavage at apurinic or apyrimidinic sites to products with a 5'-phosphate.</text>
        <dbReference type="EC" id="3.1.21.7"/>
    </reaction>
</comment>
<keyword evidence="9" id="KW-1185">Reference proteome</keyword>
<dbReference type="CDD" id="cd06559">
    <property type="entry name" value="Endonuclease_V"/>
    <property type="match status" value="1"/>
</dbReference>
<keyword evidence="6" id="KW-0460">Magnesium</keyword>
<name>A0ABM9HE37_9BACT</name>
<dbReference type="RefSeq" id="WP_282011375.1">
    <property type="nucleotide sequence ID" value="NZ_OX336137.1"/>
</dbReference>
<reference evidence="8 9" key="1">
    <citation type="submission" date="2022-09" db="EMBL/GenBank/DDBJ databases">
        <authorList>
            <person name="Kop L."/>
        </authorList>
    </citation>
    <scope>NUCLEOTIDE SEQUENCE [LARGE SCALE GENOMIC DNA]</scope>
    <source>
        <strain evidence="8 9">347</strain>
    </source>
</reference>
<feature type="binding site" evidence="6">
    <location>
        <position position="44"/>
    </location>
    <ligand>
        <name>Mg(2+)</name>
        <dbReference type="ChEBI" id="CHEBI:18420"/>
    </ligand>
</feature>
<dbReference type="Gene3D" id="3.30.2170.10">
    <property type="entry name" value="archaeoglobus fulgidus dsm 4304 superfamily"/>
    <property type="match status" value="1"/>
</dbReference>
<evidence type="ECO:0000313" key="8">
    <source>
        <dbReference type="EMBL" id="CAI2718479.1"/>
    </source>
</evidence>
<dbReference type="EMBL" id="OX336137">
    <property type="protein sequence ID" value="CAI2718479.1"/>
    <property type="molecule type" value="Genomic_DNA"/>
</dbReference>
<comment type="subcellular location">
    <subcellularLocation>
        <location evidence="1 6">Cytoplasm</location>
    </subcellularLocation>
</comment>
<protein>
    <recommendedName>
        <fullName evidence="6">Endonuclease V</fullName>
        <ecNumber evidence="6">3.1.21.7</ecNumber>
    </recommendedName>
    <alternativeName>
        <fullName evidence="6">Deoxyinosine 3'endonuclease</fullName>
    </alternativeName>
    <alternativeName>
        <fullName evidence="6">Deoxyribonuclease V</fullName>
        <shortName evidence="6">DNase V</shortName>
    </alternativeName>
</protein>
<sequence>MKIHPLHSWAVTPKEAIAIQKNLAARVDRKNHLRSPPKLIAGADISLSQSRGTAYAGVVLLDAETLEVVAEHTLKGQIDFPYVPGLLSFREAPLLLELFTQIHPTPDLILFDGQGIAHPRGLGLASHLGLFLECPTVGCAKTRLTGEHQEPGPDKGDHAPLKDRDGNTLGVALRTRQRCKPIFVSTGHRIGLDHAIEWVLRVSPRYRIPEPTRQAHNLVNRIRREDQDLRATSR</sequence>
<evidence type="ECO:0000256" key="1">
    <source>
        <dbReference type="ARBA" id="ARBA00004496"/>
    </source>
</evidence>
<gene>
    <name evidence="6 8" type="primary">nfi</name>
    <name evidence="8" type="ORF">NSPWAT_1620</name>
</gene>
<comment type="function">
    <text evidence="6">DNA repair enzyme involved in the repair of deaminated bases. Selectively cleaves double-stranded DNA at the second phosphodiester bond 3' to a deoxyinosine leaving behind the intact lesion on the nicked DNA.</text>
</comment>
<evidence type="ECO:0000256" key="7">
    <source>
        <dbReference type="SAM" id="MobiDB-lite"/>
    </source>
</evidence>
<keyword evidence="6" id="KW-0227">DNA damage</keyword>
<keyword evidence="3 6" id="KW-0540">Nuclease</keyword>
<dbReference type="NCBIfam" id="NF008629">
    <property type="entry name" value="PRK11617.1"/>
    <property type="match status" value="1"/>
</dbReference>
<evidence type="ECO:0000256" key="6">
    <source>
        <dbReference type="HAMAP-Rule" id="MF_00801"/>
    </source>
</evidence>
<organism evidence="8 9">
    <name type="scientific">Nitrospina watsonii</name>
    <dbReference type="NCBI Taxonomy" id="1323948"/>
    <lineage>
        <taxon>Bacteria</taxon>
        <taxon>Pseudomonadati</taxon>
        <taxon>Nitrospinota/Tectimicrobiota group</taxon>
        <taxon>Nitrospinota</taxon>
        <taxon>Nitrospinia</taxon>
        <taxon>Nitrospinales</taxon>
        <taxon>Nitrospinaceae</taxon>
        <taxon>Nitrospina</taxon>
    </lineage>
</organism>
<comment type="cofactor">
    <cofactor evidence="6">
        <name>Mg(2+)</name>
        <dbReference type="ChEBI" id="CHEBI:18420"/>
    </cofactor>
</comment>
<evidence type="ECO:0000256" key="5">
    <source>
        <dbReference type="ARBA" id="ARBA00022801"/>
    </source>
</evidence>
<dbReference type="EC" id="3.1.21.7" evidence="6"/>
<dbReference type="Pfam" id="PF04493">
    <property type="entry name" value="Endonuclease_5"/>
    <property type="match status" value="1"/>
</dbReference>
<keyword evidence="6" id="KW-0234">DNA repair</keyword>
<feature type="region of interest" description="Disordered" evidence="7">
    <location>
        <begin position="144"/>
        <end position="164"/>
    </location>
</feature>
<keyword evidence="6" id="KW-0479">Metal-binding</keyword>
<evidence type="ECO:0000256" key="4">
    <source>
        <dbReference type="ARBA" id="ARBA00022759"/>
    </source>
</evidence>
<evidence type="ECO:0000256" key="2">
    <source>
        <dbReference type="ARBA" id="ARBA00022490"/>
    </source>
</evidence>
<dbReference type="GO" id="GO:0043737">
    <property type="term" value="F:deoxyribonuclease V activity"/>
    <property type="evidence" value="ECO:0007669"/>
    <property type="project" value="UniProtKB-EC"/>
</dbReference>
<dbReference type="Proteomes" id="UP001157733">
    <property type="component" value="Chromosome"/>
</dbReference>
<feature type="binding site" evidence="6">
    <location>
        <position position="112"/>
    </location>
    <ligand>
        <name>Mg(2+)</name>
        <dbReference type="ChEBI" id="CHEBI:18420"/>
    </ligand>
</feature>
<keyword evidence="5 6" id="KW-0378">Hydrolase</keyword>